<name>A0A7S2U9W5_9STRA</name>
<gene>
    <name evidence="2" type="ORF">ASEP1449_LOCUS4909</name>
</gene>
<evidence type="ECO:0000313" key="2">
    <source>
        <dbReference type="EMBL" id="CAD9813084.1"/>
    </source>
</evidence>
<proteinExistence type="predicted"/>
<organism evidence="2">
    <name type="scientific">Attheya septentrionalis</name>
    <dbReference type="NCBI Taxonomy" id="420275"/>
    <lineage>
        <taxon>Eukaryota</taxon>
        <taxon>Sar</taxon>
        <taxon>Stramenopiles</taxon>
        <taxon>Ochrophyta</taxon>
        <taxon>Bacillariophyta</taxon>
        <taxon>Coscinodiscophyceae</taxon>
        <taxon>Chaetocerotophycidae</taxon>
        <taxon>Chaetocerotales</taxon>
        <taxon>Attheyaceae</taxon>
        <taxon>Attheya</taxon>
    </lineage>
</organism>
<dbReference type="EMBL" id="HBHQ01007295">
    <property type="protein sequence ID" value="CAD9813084.1"/>
    <property type="molecule type" value="Transcribed_RNA"/>
</dbReference>
<accession>A0A7S2U9W5</accession>
<evidence type="ECO:0000256" key="1">
    <source>
        <dbReference type="SAM" id="SignalP"/>
    </source>
</evidence>
<sequence>MSRWRLFQAALALLIVLTLGFSLISNWKEQQFVISELKKNTTTEYHRVEGDDQHDLLPTCQELMQQPFSPFADGSFLTRITTPVTWKMRRDGSRELTLPTTCRLKRYTAEEAGQCLKKKHLLFIGDSLSRYSYLSLAYFMEHKKWPPRFGQQTPCNHVDEHGEETCSKPNEPNVCMEGDWQTGEEEGWVPFVQSLGGGTDGDIFNGRMEVPSVRGWDDFRSVSNMQYVSSKEDGRTKLSYVGESGWFGRLHPITGWNFTGCAYNASCRYTPEQYEHNKKRLEANDFDWEYPLITDALGPNGITFHHQYSHTNYAFYNRGLWGRLPEEKAKMVMELLFKFTGSEKKGGRCFFRSTTGCIRTKTNGLLNWEHGVVRKASYHAGCEYLDASHLTAEFTTMIFSHPAKKNGDERGTVFWDAVHYQPWVYEELNNMQLNILCNAQN</sequence>
<dbReference type="AlphaFoldDB" id="A0A7S2U9W5"/>
<protein>
    <recommendedName>
        <fullName evidence="3">Trichome birefringence-like N-terminal domain-containing protein</fullName>
    </recommendedName>
</protein>
<feature type="signal peptide" evidence="1">
    <location>
        <begin position="1"/>
        <end position="20"/>
    </location>
</feature>
<feature type="chain" id="PRO_5030943423" description="Trichome birefringence-like N-terminal domain-containing protein" evidence="1">
    <location>
        <begin position="21"/>
        <end position="441"/>
    </location>
</feature>
<keyword evidence="1" id="KW-0732">Signal</keyword>
<reference evidence="2" key="1">
    <citation type="submission" date="2021-01" db="EMBL/GenBank/DDBJ databases">
        <authorList>
            <person name="Corre E."/>
            <person name="Pelletier E."/>
            <person name="Niang G."/>
            <person name="Scheremetjew M."/>
            <person name="Finn R."/>
            <person name="Kale V."/>
            <person name="Holt S."/>
            <person name="Cochrane G."/>
            <person name="Meng A."/>
            <person name="Brown T."/>
            <person name="Cohen L."/>
        </authorList>
    </citation>
    <scope>NUCLEOTIDE SEQUENCE</scope>
    <source>
        <strain evidence="2">CCMP2084</strain>
    </source>
</reference>
<evidence type="ECO:0008006" key="3">
    <source>
        <dbReference type="Google" id="ProtNLM"/>
    </source>
</evidence>